<gene>
    <name evidence="3" type="ORF">FPZ44_22935</name>
</gene>
<evidence type="ECO:0000256" key="1">
    <source>
        <dbReference type="SAM" id="Phobius"/>
    </source>
</evidence>
<keyword evidence="1" id="KW-1133">Transmembrane helix</keyword>
<keyword evidence="1" id="KW-0472">Membrane</keyword>
<reference evidence="3 4" key="1">
    <citation type="submission" date="2019-07" db="EMBL/GenBank/DDBJ databases">
        <authorList>
            <person name="Kim J."/>
        </authorList>
    </citation>
    <scope>NUCLEOTIDE SEQUENCE [LARGE SCALE GENOMIC DNA]</scope>
    <source>
        <strain evidence="3 4">N4</strain>
    </source>
</reference>
<dbReference type="Pfam" id="PF13796">
    <property type="entry name" value="Sensor"/>
    <property type="match status" value="1"/>
</dbReference>
<sequence>MRLLYLLLSMKKEKLTMKEHFIRNLKHAQLMLYTFVSGLFYFIFFSVGVTLGVGLSITVVGIPILVYVLQTAPKFVRLDARIIEKYTSLPLIHLPSNEEHFHYNEPNQDSWEQMRATLTNHSYWIMIRLLMYKLVIGMGSLILSVLMYVAPLMLLPAPLLYKILPFHVFLNKIETLPAALAVSALACLWLVVSTRVGNAFAKYLVGYTRRMIEVGYLYKTKQ</sequence>
<dbReference type="EMBL" id="VNJK01000005">
    <property type="protein sequence ID" value="TVX86779.1"/>
    <property type="molecule type" value="Genomic_DNA"/>
</dbReference>
<keyword evidence="1" id="KW-0812">Transmembrane</keyword>
<dbReference type="Proteomes" id="UP000318102">
    <property type="component" value="Unassembled WGS sequence"/>
</dbReference>
<proteinExistence type="predicted"/>
<feature type="domain" description="Putative sensor" evidence="2">
    <location>
        <begin position="32"/>
        <end position="211"/>
    </location>
</feature>
<feature type="transmembrane region" description="Helical" evidence="1">
    <location>
        <begin position="49"/>
        <end position="69"/>
    </location>
</feature>
<evidence type="ECO:0000313" key="3">
    <source>
        <dbReference type="EMBL" id="TVX86779.1"/>
    </source>
</evidence>
<comment type="caution">
    <text evidence="3">The sequence shown here is derived from an EMBL/GenBank/DDBJ whole genome shotgun (WGS) entry which is preliminary data.</text>
</comment>
<dbReference type="AlphaFoldDB" id="A0A559IGH8"/>
<keyword evidence="4" id="KW-1185">Reference proteome</keyword>
<organism evidence="3 4">
    <name type="scientific">Paenibacillus agilis</name>
    <dbReference type="NCBI Taxonomy" id="3020863"/>
    <lineage>
        <taxon>Bacteria</taxon>
        <taxon>Bacillati</taxon>
        <taxon>Bacillota</taxon>
        <taxon>Bacilli</taxon>
        <taxon>Bacillales</taxon>
        <taxon>Paenibacillaceae</taxon>
        <taxon>Paenibacillus</taxon>
    </lineage>
</organism>
<feature type="transmembrane region" description="Helical" evidence="1">
    <location>
        <begin position="175"/>
        <end position="192"/>
    </location>
</feature>
<evidence type="ECO:0000313" key="4">
    <source>
        <dbReference type="Proteomes" id="UP000318102"/>
    </source>
</evidence>
<name>A0A559IGH8_9BACL</name>
<dbReference type="OrthoDB" id="2925129at2"/>
<accession>A0A559IGH8</accession>
<feature type="transmembrane region" description="Helical" evidence="1">
    <location>
        <begin position="134"/>
        <end position="155"/>
    </location>
</feature>
<dbReference type="InterPro" id="IPR025828">
    <property type="entry name" value="Put_sensor_dom"/>
</dbReference>
<feature type="transmembrane region" description="Helical" evidence="1">
    <location>
        <begin position="21"/>
        <end position="43"/>
    </location>
</feature>
<evidence type="ECO:0000259" key="2">
    <source>
        <dbReference type="Pfam" id="PF13796"/>
    </source>
</evidence>
<protein>
    <recommendedName>
        <fullName evidence="2">Putative sensor domain-containing protein</fullName>
    </recommendedName>
</protein>